<protein>
    <recommendedName>
        <fullName evidence="2">C2H2-type domain-containing protein</fullName>
    </recommendedName>
</protein>
<reference evidence="3 4" key="1">
    <citation type="submission" date="2023-08" db="EMBL/GenBank/DDBJ databases">
        <title>A Necator americanus chromosomal reference genome.</title>
        <authorList>
            <person name="Ilik V."/>
            <person name="Petrzelkova K.J."/>
            <person name="Pardy F."/>
            <person name="Fuh T."/>
            <person name="Niatou-Singa F.S."/>
            <person name="Gouil Q."/>
            <person name="Baker L."/>
            <person name="Ritchie M.E."/>
            <person name="Jex A.R."/>
            <person name="Gazzola D."/>
            <person name="Li H."/>
            <person name="Toshio Fujiwara R."/>
            <person name="Zhan B."/>
            <person name="Aroian R.V."/>
            <person name="Pafco B."/>
            <person name="Schwarz E.M."/>
        </authorList>
    </citation>
    <scope>NUCLEOTIDE SEQUENCE [LARGE SCALE GENOMIC DNA]</scope>
    <source>
        <strain evidence="3 4">Aroian</strain>
        <tissue evidence="3">Whole animal</tissue>
    </source>
</reference>
<organism evidence="3 4">
    <name type="scientific">Necator americanus</name>
    <name type="common">Human hookworm</name>
    <dbReference type="NCBI Taxonomy" id="51031"/>
    <lineage>
        <taxon>Eukaryota</taxon>
        <taxon>Metazoa</taxon>
        <taxon>Ecdysozoa</taxon>
        <taxon>Nematoda</taxon>
        <taxon>Chromadorea</taxon>
        <taxon>Rhabditida</taxon>
        <taxon>Rhabditina</taxon>
        <taxon>Rhabditomorpha</taxon>
        <taxon>Strongyloidea</taxon>
        <taxon>Ancylostomatidae</taxon>
        <taxon>Bunostominae</taxon>
        <taxon>Necator</taxon>
    </lineage>
</organism>
<dbReference type="PROSITE" id="PS00028">
    <property type="entry name" value="ZINC_FINGER_C2H2_1"/>
    <property type="match status" value="1"/>
</dbReference>
<comment type="caution">
    <text evidence="3">The sequence shown here is derived from an EMBL/GenBank/DDBJ whole genome shotgun (WGS) entry which is preliminary data.</text>
</comment>
<evidence type="ECO:0000313" key="3">
    <source>
        <dbReference type="EMBL" id="KAK6742218.1"/>
    </source>
</evidence>
<dbReference type="InterPro" id="IPR013087">
    <property type="entry name" value="Znf_C2H2_type"/>
</dbReference>
<accession>A0ABR1CWL7</accession>
<sequence length="205" mass="24106">MTINKRHRGSVDLHNNNARRLPSLRKGDGEECEKGTSVMQCPECEYQLKDHRELVKHFDDFHADRAGAYTIESRTFTDYTSFKVWKEKLEEECVTRFATISRNIGQECTITYFRVRNEKEKFAWMDATSEADIVSLLKEGFKNEQILKKVRETADVQTRLFYTTSRDIGPSPSETRWIQRIDTTSTWIRSQWKWGGVCINFIDVF</sequence>
<dbReference type="Proteomes" id="UP001303046">
    <property type="component" value="Unassembled WGS sequence"/>
</dbReference>
<keyword evidence="4" id="KW-1185">Reference proteome</keyword>
<proteinExistence type="predicted"/>
<gene>
    <name evidence="3" type="primary">Necator_chrIII.g10605</name>
    <name evidence="3" type="ORF">RB195_009840</name>
</gene>
<feature type="region of interest" description="Disordered" evidence="1">
    <location>
        <begin position="1"/>
        <end position="33"/>
    </location>
</feature>
<name>A0ABR1CWL7_NECAM</name>
<dbReference type="EMBL" id="JAVFWL010000003">
    <property type="protein sequence ID" value="KAK6742218.1"/>
    <property type="molecule type" value="Genomic_DNA"/>
</dbReference>
<evidence type="ECO:0000256" key="1">
    <source>
        <dbReference type="SAM" id="MobiDB-lite"/>
    </source>
</evidence>
<evidence type="ECO:0000313" key="4">
    <source>
        <dbReference type="Proteomes" id="UP001303046"/>
    </source>
</evidence>
<evidence type="ECO:0000259" key="2">
    <source>
        <dbReference type="PROSITE" id="PS00028"/>
    </source>
</evidence>
<feature type="domain" description="C2H2-type" evidence="2">
    <location>
        <begin position="41"/>
        <end position="62"/>
    </location>
</feature>